<name>A0A2V5HCC8_ASPV1</name>
<gene>
    <name evidence="2" type="ORF">BO99DRAFT_50248</name>
</gene>
<proteinExistence type="predicted"/>
<evidence type="ECO:0000313" key="2">
    <source>
        <dbReference type="EMBL" id="PYI13580.1"/>
    </source>
</evidence>
<keyword evidence="1" id="KW-1133">Transmembrane helix</keyword>
<organism evidence="2 3">
    <name type="scientific">Aspergillus violaceofuscus (strain CBS 115571)</name>
    <dbReference type="NCBI Taxonomy" id="1450538"/>
    <lineage>
        <taxon>Eukaryota</taxon>
        <taxon>Fungi</taxon>
        <taxon>Dikarya</taxon>
        <taxon>Ascomycota</taxon>
        <taxon>Pezizomycotina</taxon>
        <taxon>Eurotiomycetes</taxon>
        <taxon>Eurotiomycetidae</taxon>
        <taxon>Eurotiales</taxon>
        <taxon>Aspergillaceae</taxon>
        <taxon>Aspergillus</taxon>
    </lineage>
</organism>
<feature type="transmembrane region" description="Helical" evidence="1">
    <location>
        <begin position="123"/>
        <end position="145"/>
    </location>
</feature>
<dbReference type="AlphaFoldDB" id="A0A2V5HCC8"/>
<keyword evidence="3" id="KW-1185">Reference proteome</keyword>
<evidence type="ECO:0000256" key="1">
    <source>
        <dbReference type="SAM" id="Phobius"/>
    </source>
</evidence>
<sequence length="150" mass="17169">MMQSASSRSAGLQEFQCEDAWEMGRRLRDDMPGLHSIMVLELEVDGVANLVAKTTFGKEYFELIHQLDPFDESRAYEHILLNCPSSRLSYFPTYHGVILDLTREKYPLTGWNVLPRCMISESFTVTSVTSIFVSPMISMIPFFMISLTRT</sequence>
<evidence type="ECO:0000313" key="3">
    <source>
        <dbReference type="Proteomes" id="UP000249829"/>
    </source>
</evidence>
<reference evidence="2 3" key="1">
    <citation type="submission" date="2018-02" db="EMBL/GenBank/DDBJ databases">
        <title>The genomes of Aspergillus section Nigri reveals drivers in fungal speciation.</title>
        <authorList>
            <consortium name="DOE Joint Genome Institute"/>
            <person name="Vesth T.C."/>
            <person name="Nybo J."/>
            <person name="Theobald S."/>
            <person name="Brandl J."/>
            <person name="Frisvad J.C."/>
            <person name="Nielsen K.F."/>
            <person name="Lyhne E.K."/>
            <person name="Kogle M.E."/>
            <person name="Kuo A."/>
            <person name="Riley R."/>
            <person name="Clum A."/>
            <person name="Nolan M."/>
            <person name="Lipzen A."/>
            <person name="Salamov A."/>
            <person name="Henrissat B."/>
            <person name="Wiebenga A."/>
            <person name="De vries R.P."/>
            <person name="Grigoriev I.V."/>
            <person name="Mortensen U.H."/>
            <person name="Andersen M.R."/>
            <person name="Baker S.E."/>
        </authorList>
    </citation>
    <scope>NUCLEOTIDE SEQUENCE [LARGE SCALE GENOMIC DNA]</scope>
    <source>
        <strain evidence="2 3">CBS 115571</strain>
    </source>
</reference>
<dbReference type="EMBL" id="KZ825238">
    <property type="protein sequence ID" value="PYI13580.1"/>
    <property type="molecule type" value="Genomic_DNA"/>
</dbReference>
<protein>
    <submittedName>
        <fullName evidence="2">Uncharacterized protein</fullName>
    </submittedName>
</protein>
<keyword evidence="1" id="KW-0812">Transmembrane</keyword>
<accession>A0A2V5HCC8</accession>
<dbReference type="Proteomes" id="UP000249829">
    <property type="component" value="Unassembled WGS sequence"/>
</dbReference>
<keyword evidence="1" id="KW-0472">Membrane</keyword>
<dbReference type="STRING" id="1450538.A0A2V5HCC8"/>